<name>A2X251_ORYSI</name>
<dbReference type="OMA" id="PPEVCTW"/>
<dbReference type="EMBL" id="CM000127">
    <property type="protein sequence ID" value="EAY84911.1"/>
    <property type="molecule type" value="Genomic_DNA"/>
</dbReference>
<dbReference type="AlphaFoldDB" id="A2X251"/>
<organism evidence="2 3">
    <name type="scientific">Oryza sativa subsp. indica</name>
    <name type="common">Rice</name>
    <dbReference type="NCBI Taxonomy" id="39946"/>
    <lineage>
        <taxon>Eukaryota</taxon>
        <taxon>Viridiplantae</taxon>
        <taxon>Streptophyta</taxon>
        <taxon>Embryophyta</taxon>
        <taxon>Tracheophyta</taxon>
        <taxon>Spermatophyta</taxon>
        <taxon>Magnoliopsida</taxon>
        <taxon>Liliopsida</taxon>
        <taxon>Poales</taxon>
        <taxon>Poaceae</taxon>
        <taxon>BOP clade</taxon>
        <taxon>Oryzoideae</taxon>
        <taxon>Oryzeae</taxon>
        <taxon>Oryzinae</taxon>
        <taxon>Oryza</taxon>
        <taxon>Oryza sativa</taxon>
    </lineage>
</organism>
<dbReference type="STRING" id="39946.A2X251"/>
<keyword evidence="3" id="KW-1185">Reference proteome</keyword>
<dbReference type="Gene3D" id="3.30.310.80">
    <property type="entry name" value="Kinase associated domain 1, KA1"/>
    <property type="match status" value="1"/>
</dbReference>
<dbReference type="Gramene" id="BGIOSGA006924-TA">
    <property type="protein sequence ID" value="BGIOSGA006924-PA"/>
    <property type="gene ID" value="BGIOSGA006924"/>
</dbReference>
<feature type="domain" description="NAF" evidence="1">
    <location>
        <begin position="3"/>
        <end position="27"/>
    </location>
</feature>
<evidence type="ECO:0000313" key="2">
    <source>
        <dbReference type="EMBL" id="EAY84911.1"/>
    </source>
</evidence>
<reference evidence="2 3" key="1">
    <citation type="journal article" date="2005" name="PLoS Biol.">
        <title>The genomes of Oryza sativa: a history of duplications.</title>
        <authorList>
            <person name="Yu J."/>
            <person name="Wang J."/>
            <person name="Lin W."/>
            <person name="Li S."/>
            <person name="Li H."/>
            <person name="Zhou J."/>
            <person name="Ni P."/>
            <person name="Dong W."/>
            <person name="Hu S."/>
            <person name="Zeng C."/>
            <person name="Zhang J."/>
            <person name="Zhang Y."/>
            <person name="Li R."/>
            <person name="Xu Z."/>
            <person name="Li S."/>
            <person name="Li X."/>
            <person name="Zheng H."/>
            <person name="Cong L."/>
            <person name="Lin L."/>
            <person name="Yin J."/>
            <person name="Geng J."/>
            <person name="Li G."/>
            <person name="Shi J."/>
            <person name="Liu J."/>
            <person name="Lv H."/>
            <person name="Li J."/>
            <person name="Wang J."/>
            <person name="Deng Y."/>
            <person name="Ran L."/>
            <person name="Shi X."/>
            <person name="Wang X."/>
            <person name="Wu Q."/>
            <person name="Li C."/>
            <person name="Ren X."/>
            <person name="Wang J."/>
            <person name="Wang X."/>
            <person name="Li D."/>
            <person name="Liu D."/>
            <person name="Zhang X."/>
            <person name="Ji Z."/>
            <person name="Zhao W."/>
            <person name="Sun Y."/>
            <person name="Zhang Z."/>
            <person name="Bao J."/>
            <person name="Han Y."/>
            <person name="Dong L."/>
            <person name="Ji J."/>
            <person name="Chen P."/>
            <person name="Wu S."/>
            <person name="Liu J."/>
            <person name="Xiao Y."/>
            <person name="Bu D."/>
            <person name="Tan J."/>
            <person name="Yang L."/>
            <person name="Ye C."/>
            <person name="Zhang J."/>
            <person name="Xu J."/>
            <person name="Zhou Y."/>
            <person name="Yu Y."/>
            <person name="Zhang B."/>
            <person name="Zhuang S."/>
            <person name="Wei H."/>
            <person name="Liu B."/>
            <person name="Lei M."/>
            <person name="Yu H."/>
            <person name="Li Y."/>
            <person name="Xu H."/>
            <person name="Wei S."/>
            <person name="He X."/>
            <person name="Fang L."/>
            <person name="Zhang Z."/>
            <person name="Zhang Y."/>
            <person name="Huang X."/>
            <person name="Su Z."/>
            <person name="Tong W."/>
            <person name="Li J."/>
            <person name="Tong Z."/>
            <person name="Li S."/>
            <person name="Ye J."/>
            <person name="Wang L."/>
            <person name="Fang L."/>
            <person name="Lei T."/>
            <person name="Chen C."/>
            <person name="Chen H."/>
            <person name="Xu Z."/>
            <person name="Li H."/>
            <person name="Huang H."/>
            <person name="Zhang F."/>
            <person name="Xu H."/>
            <person name="Li N."/>
            <person name="Zhao C."/>
            <person name="Li S."/>
            <person name="Dong L."/>
            <person name="Huang Y."/>
            <person name="Li L."/>
            <person name="Xi Y."/>
            <person name="Qi Q."/>
            <person name="Li W."/>
            <person name="Zhang B."/>
            <person name="Hu W."/>
            <person name="Zhang Y."/>
            <person name="Tian X."/>
            <person name="Jiao Y."/>
            <person name="Liang X."/>
            <person name="Jin J."/>
            <person name="Gao L."/>
            <person name="Zheng W."/>
            <person name="Hao B."/>
            <person name="Liu S."/>
            <person name="Wang W."/>
            <person name="Yuan L."/>
            <person name="Cao M."/>
            <person name="McDermott J."/>
            <person name="Samudrala R."/>
            <person name="Wang J."/>
            <person name="Wong G.K."/>
            <person name="Yang H."/>
        </authorList>
    </citation>
    <scope>NUCLEOTIDE SEQUENCE [LARGE SCALE GENOMIC DNA]</scope>
    <source>
        <strain evidence="3">cv. 93-11</strain>
    </source>
</reference>
<evidence type="ECO:0000259" key="1">
    <source>
        <dbReference type="PROSITE" id="PS50816"/>
    </source>
</evidence>
<dbReference type="HOGENOM" id="CLU_100773_0_0_1"/>
<dbReference type="PROSITE" id="PS50816">
    <property type="entry name" value="NAF"/>
    <property type="match status" value="1"/>
</dbReference>
<dbReference type="Pfam" id="PF03822">
    <property type="entry name" value="NAF"/>
    <property type="match status" value="1"/>
</dbReference>
<protein>
    <recommendedName>
        <fullName evidence="1">NAF domain-containing protein</fullName>
    </recommendedName>
</protein>
<dbReference type="InterPro" id="IPR004041">
    <property type="entry name" value="NAF_dom"/>
</dbReference>
<proteinExistence type="predicted"/>
<gene>
    <name evidence="2" type="ORF">OsI_06279</name>
</gene>
<accession>A2X251</accession>
<dbReference type="InterPro" id="IPR018451">
    <property type="entry name" value="NAF/FISL_domain"/>
</dbReference>
<sequence length="174" mass="18403">MAMPPEVCTWFHLISLSEGFDLLPLFEHDPAASSGRATARAGGTWFTTREAASGMVARLEALATGGAMPTRVTTSSARGVRLAVVADRRLQRGAVIAPGGRQEGWRRCHGVPVVLQRRALAGAQGHRLVAGGDLTTWRDVAAAIIARHRIVSVAIHRGALLFGAEVMSGSFVCP</sequence>
<dbReference type="Proteomes" id="UP000007015">
    <property type="component" value="Chromosome 2"/>
</dbReference>
<evidence type="ECO:0000313" key="3">
    <source>
        <dbReference type="Proteomes" id="UP000007015"/>
    </source>
</evidence>
<dbReference type="GO" id="GO:0007165">
    <property type="term" value="P:signal transduction"/>
    <property type="evidence" value="ECO:0007669"/>
    <property type="project" value="InterPro"/>
</dbReference>